<gene>
    <name evidence="2" type="ORF">D5086_0000233030</name>
</gene>
<protein>
    <submittedName>
        <fullName evidence="2">Uncharacterized protein</fullName>
    </submittedName>
</protein>
<evidence type="ECO:0000256" key="1">
    <source>
        <dbReference type="SAM" id="MobiDB-lite"/>
    </source>
</evidence>
<evidence type="ECO:0000313" key="2">
    <source>
        <dbReference type="EMBL" id="TKR90489.1"/>
    </source>
</evidence>
<dbReference type="EMBL" id="RCHU01000869">
    <property type="protein sequence ID" value="TKR90489.1"/>
    <property type="molecule type" value="Genomic_DNA"/>
</dbReference>
<accession>A0A4U5P2Q6</accession>
<organism evidence="2">
    <name type="scientific">Populus alba</name>
    <name type="common">White poplar</name>
    <dbReference type="NCBI Taxonomy" id="43335"/>
    <lineage>
        <taxon>Eukaryota</taxon>
        <taxon>Viridiplantae</taxon>
        <taxon>Streptophyta</taxon>
        <taxon>Embryophyta</taxon>
        <taxon>Tracheophyta</taxon>
        <taxon>Spermatophyta</taxon>
        <taxon>Magnoliopsida</taxon>
        <taxon>eudicotyledons</taxon>
        <taxon>Gunneridae</taxon>
        <taxon>Pentapetalae</taxon>
        <taxon>rosids</taxon>
        <taxon>fabids</taxon>
        <taxon>Malpighiales</taxon>
        <taxon>Salicaceae</taxon>
        <taxon>Saliceae</taxon>
        <taxon>Populus</taxon>
    </lineage>
</organism>
<dbReference type="AlphaFoldDB" id="A0A4U5P2Q6"/>
<feature type="region of interest" description="Disordered" evidence="1">
    <location>
        <begin position="1"/>
        <end position="49"/>
    </location>
</feature>
<name>A0A4U5P2Q6_POPAL</name>
<reference evidence="2" key="1">
    <citation type="submission" date="2018-10" db="EMBL/GenBank/DDBJ databases">
        <title>Population genomic analysis revealed the cold adaptation of white poplar.</title>
        <authorList>
            <person name="Liu Y.-J."/>
        </authorList>
    </citation>
    <scope>NUCLEOTIDE SEQUENCE [LARGE SCALE GENOMIC DNA]</scope>
    <source>
        <strain evidence="2">PAL-ZL1</strain>
    </source>
</reference>
<comment type="caution">
    <text evidence="2">The sequence shown here is derived from an EMBL/GenBank/DDBJ whole genome shotgun (WGS) entry which is preliminary data.</text>
</comment>
<sequence length="225" mass="23981">MYKSKESSQNQNKFAAPSESAAEATGTENQAGPNILDSNGEAMSSPGTIKGAQGVFKEQLRRASAVVETQDKTAPPLATHVLRPDNLIDPGNKPVRLGILILNGQHVEQSGGSSEKTAMTESVNLVGDNTEAIGGSGLRSKRHCRELISGYHPNLFVLLETRTQFITVASFWRKVGHSPAAIVEAGGRAAVQEEWILSLGGSVNINVIDIMPQCITPAIVKDQQI</sequence>
<proteinExistence type="predicted"/>